<evidence type="ECO:0000256" key="1">
    <source>
        <dbReference type="SAM" id="MobiDB-lite"/>
    </source>
</evidence>
<comment type="caution">
    <text evidence="2">The sequence shown here is derived from an EMBL/GenBank/DDBJ whole genome shotgun (WGS) entry which is preliminary data.</text>
</comment>
<gene>
    <name evidence="2" type="ORF">UBRO2_05688</name>
</gene>
<accession>A0A8H8QS42</accession>
<sequence length="138" mass="15215">MAELSKLRPLSMDDSSVLALNSSDDEEEEEKQADQPSNLEQPDEEMSQANTVIPNHQDDEAGLAEASKPQANENWEDLIDHQEHLLLQLARTLGWKSTIQTSLTSTATAEEKEEVVMTLAKIQDLILPPPSSSSDSSE</sequence>
<feature type="region of interest" description="Disordered" evidence="1">
    <location>
        <begin position="1"/>
        <end position="75"/>
    </location>
</feature>
<evidence type="ECO:0000313" key="2">
    <source>
        <dbReference type="EMBL" id="SYW85075.1"/>
    </source>
</evidence>
<proteinExistence type="predicted"/>
<name>A0A8H8QS42_9BASI</name>
<dbReference type="AlphaFoldDB" id="A0A8H8QS42"/>
<dbReference type="Proteomes" id="UP000658997">
    <property type="component" value="Unassembled WGS sequence"/>
</dbReference>
<reference evidence="2" key="1">
    <citation type="submission" date="2018-08" db="EMBL/GenBank/DDBJ databases">
        <authorList>
            <person name="Guldener U."/>
        </authorList>
    </citation>
    <scope>NUCLEOTIDE SEQUENCE</scope>
    <source>
        <strain evidence="2">UB2</strain>
    </source>
</reference>
<evidence type="ECO:0000313" key="3">
    <source>
        <dbReference type="Proteomes" id="UP000658997"/>
    </source>
</evidence>
<protein>
    <submittedName>
        <fullName evidence="2">Uncharacterized protein</fullName>
    </submittedName>
</protein>
<dbReference type="EMBL" id="ULHB01000197">
    <property type="protein sequence ID" value="SYW85075.1"/>
    <property type="molecule type" value="Genomic_DNA"/>
</dbReference>
<organism evidence="2 3">
    <name type="scientific">Ustilago bromivora</name>
    <dbReference type="NCBI Taxonomy" id="307758"/>
    <lineage>
        <taxon>Eukaryota</taxon>
        <taxon>Fungi</taxon>
        <taxon>Dikarya</taxon>
        <taxon>Basidiomycota</taxon>
        <taxon>Ustilaginomycotina</taxon>
        <taxon>Ustilaginomycetes</taxon>
        <taxon>Ustilaginales</taxon>
        <taxon>Ustilaginaceae</taxon>
        <taxon>Ustilago</taxon>
    </lineage>
</organism>
<keyword evidence="3" id="KW-1185">Reference proteome</keyword>